<dbReference type="AlphaFoldDB" id="A0AAV5TBA2"/>
<dbReference type="EMBL" id="BTSX01000004">
    <property type="protein sequence ID" value="GMS92821.1"/>
    <property type="molecule type" value="Genomic_DNA"/>
</dbReference>
<evidence type="ECO:0000313" key="4">
    <source>
        <dbReference type="EMBL" id="GMS92821.1"/>
    </source>
</evidence>
<dbReference type="Pfam" id="PF00005">
    <property type="entry name" value="ABC_tran"/>
    <property type="match status" value="1"/>
</dbReference>
<dbReference type="SUPFAM" id="SSF52540">
    <property type="entry name" value="P-loop containing nucleoside triphosphate hydrolases"/>
    <property type="match status" value="1"/>
</dbReference>
<feature type="non-terminal residue" evidence="4">
    <location>
        <position position="152"/>
    </location>
</feature>
<dbReference type="PANTHER" id="PTHR24223:SF415">
    <property type="entry name" value="FI20190P1"/>
    <property type="match status" value="1"/>
</dbReference>
<dbReference type="GO" id="GO:0005524">
    <property type="term" value="F:ATP binding"/>
    <property type="evidence" value="ECO:0007669"/>
    <property type="project" value="UniProtKB-KW"/>
</dbReference>
<keyword evidence="5" id="KW-1185">Reference proteome</keyword>
<dbReference type="Proteomes" id="UP001432027">
    <property type="component" value="Unassembled WGS sequence"/>
</dbReference>
<dbReference type="PROSITE" id="PS00211">
    <property type="entry name" value="ABC_TRANSPORTER_1"/>
    <property type="match status" value="1"/>
</dbReference>
<gene>
    <name evidence="4" type="ORF">PENTCL1PPCAC_14996</name>
</gene>
<dbReference type="GO" id="GO:0016887">
    <property type="term" value="F:ATP hydrolysis activity"/>
    <property type="evidence" value="ECO:0007669"/>
    <property type="project" value="InterPro"/>
</dbReference>
<organism evidence="4 5">
    <name type="scientific">Pristionchus entomophagus</name>
    <dbReference type="NCBI Taxonomy" id="358040"/>
    <lineage>
        <taxon>Eukaryota</taxon>
        <taxon>Metazoa</taxon>
        <taxon>Ecdysozoa</taxon>
        <taxon>Nematoda</taxon>
        <taxon>Chromadorea</taxon>
        <taxon>Rhabditida</taxon>
        <taxon>Rhabditina</taxon>
        <taxon>Diplogasteromorpha</taxon>
        <taxon>Diplogasteroidea</taxon>
        <taxon>Neodiplogasteridae</taxon>
        <taxon>Pristionchus</taxon>
    </lineage>
</organism>
<dbReference type="InterPro" id="IPR050173">
    <property type="entry name" value="ABC_transporter_C-like"/>
</dbReference>
<keyword evidence="1" id="KW-0547">Nucleotide-binding</keyword>
<sequence length="152" mass="16473">MGRVGAGKSSVLAAVAGNLLFRSGSFNRRGSVASVAQQPWLLNTTVRENILFGRRFEAVRYQKIVKACELEHDFAVLSEGDRTVVGENGSLLSGGQKARVALARAVYQDADLYLLDDLLSAVDVHIGDKIYKIFIGASGLLKDKARLLVTHN</sequence>
<dbReference type="GO" id="GO:0042626">
    <property type="term" value="F:ATPase-coupled transmembrane transporter activity"/>
    <property type="evidence" value="ECO:0007669"/>
    <property type="project" value="TreeGrafter"/>
</dbReference>
<accession>A0AAV5TBA2</accession>
<dbReference type="InterPro" id="IPR027417">
    <property type="entry name" value="P-loop_NTPase"/>
</dbReference>
<protein>
    <recommendedName>
        <fullName evidence="3">ABC transporter domain-containing protein</fullName>
    </recommendedName>
</protein>
<name>A0AAV5TBA2_9BILA</name>
<evidence type="ECO:0000259" key="3">
    <source>
        <dbReference type="Pfam" id="PF00005"/>
    </source>
</evidence>
<proteinExistence type="predicted"/>
<evidence type="ECO:0000256" key="2">
    <source>
        <dbReference type="ARBA" id="ARBA00022840"/>
    </source>
</evidence>
<evidence type="ECO:0000313" key="5">
    <source>
        <dbReference type="Proteomes" id="UP001432027"/>
    </source>
</evidence>
<dbReference type="Gene3D" id="3.40.50.300">
    <property type="entry name" value="P-loop containing nucleotide triphosphate hydrolases"/>
    <property type="match status" value="1"/>
</dbReference>
<feature type="domain" description="ABC transporter" evidence="3">
    <location>
        <begin position="1"/>
        <end position="117"/>
    </location>
</feature>
<keyword evidence="2" id="KW-0067">ATP-binding</keyword>
<dbReference type="InterPro" id="IPR017871">
    <property type="entry name" value="ABC_transporter-like_CS"/>
</dbReference>
<dbReference type="GO" id="GO:0016020">
    <property type="term" value="C:membrane"/>
    <property type="evidence" value="ECO:0007669"/>
    <property type="project" value="TreeGrafter"/>
</dbReference>
<reference evidence="4" key="1">
    <citation type="submission" date="2023-10" db="EMBL/GenBank/DDBJ databases">
        <title>Genome assembly of Pristionchus species.</title>
        <authorList>
            <person name="Yoshida K."/>
            <person name="Sommer R.J."/>
        </authorList>
    </citation>
    <scope>NUCLEOTIDE SEQUENCE</scope>
    <source>
        <strain evidence="4">RS0144</strain>
    </source>
</reference>
<evidence type="ECO:0000256" key="1">
    <source>
        <dbReference type="ARBA" id="ARBA00022741"/>
    </source>
</evidence>
<dbReference type="InterPro" id="IPR003439">
    <property type="entry name" value="ABC_transporter-like_ATP-bd"/>
</dbReference>
<dbReference type="PANTHER" id="PTHR24223">
    <property type="entry name" value="ATP-BINDING CASSETTE SUB-FAMILY C"/>
    <property type="match status" value="1"/>
</dbReference>
<comment type="caution">
    <text evidence="4">The sequence shown here is derived from an EMBL/GenBank/DDBJ whole genome shotgun (WGS) entry which is preliminary data.</text>
</comment>